<organism evidence="2 3">
    <name type="scientific">Leptidea sinapis</name>
    <dbReference type="NCBI Taxonomy" id="189913"/>
    <lineage>
        <taxon>Eukaryota</taxon>
        <taxon>Metazoa</taxon>
        <taxon>Ecdysozoa</taxon>
        <taxon>Arthropoda</taxon>
        <taxon>Hexapoda</taxon>
        <taxon>Insecta</taxon>
        <taxon>Pterygota</taxon>
        <taxon>Neoptera</taxon>
        <taxon>Endopterygota</taxon>
        <taxon>Lepidoptera</taxon>
        <taxon>Glossata</taxon>
        <taxon>Ditrysia</taxon>
        <taxon>Papilionoidea</taxon>
        <taxon>Pieridae</taxon>
        <taxon>Dismorphiinae</taxon>
        <taxon>Leptidea</taxon>
    </lineage>
</organism>
<reference evidence="2 3" key="1">
    <citation type="submission" date="2017-07" db="EMBL/GenBank/DDBJ databases">
        <authorList>
            <person name="Talla V."/>
            <person name="Backstrom N."/>
        </authorList>
    </citation>
    <scope>NUCLEOTIDE SEQUENCE [LARGE SCALE GENOMIC DNA]</scope>
</reference>
<proteinExistence type="predicted"/>
<keyword evidence="3" id="KW-1185">Reference proteome</keyword>
<feature type="signal peptide" evidence="1">
    <location>
        <begin position="1"/>
        <end position="19"/>
    </location>
</feature>
<accession>A0A5E4Q572</accession>
<feature type="chain" id="PRO_5022848892" evidence="1">
    <location>
        <begin position="20"/>
        <end position="107"/>
    </location>
</feature>
<dbReference type="Proteomes" id="UP000324832">
    <property type="component" value="Unassembled WGS sequence"/>
</dbReference>
<gene>
    <name evidence="2" type="ORF">LSINAPIS_LOCUS5081</name>
</gene>
<evidence type="ECO:0000313" key="2">
    <source>
        <dbReference type="EMBL" id="VVC92710.1"/>
    </source>
</evidence>
<dbReference type="PANTHER" id="PTHR39951">
    <property type="entry name" value="FI22632P1"/>
    <property type="match status" value="1"/>
</dbReference>
<keyword evidence="1" id="KW-0732">Signal</keyword>
<name>A0A5E4Q572_9NEOP</name>
<dbReference type="EMBL" id="FZQP02001371">
    <property type="protein sequence ID" value="VVC92710.1"/>
    <property type="molecule type" value="Genomic_DNA"/>
</dbReference>
<protein>
    <submittedName>
        <fullName evidence="2">Uncharacterized protein</fullName>
    </submittedName>
</protein>
<evidence type="ECO:0000313" key="3">
    <source>
        <dbReference type="Proteomes" id="UP000324832"/>
    </source>
</evidence>
<evidence type="ECO:0000256" key="1">
    <source>
        <dbReference type="SAM" id="SignalP"/>
    </source>
</evidence>
<dbReference type="PANTHER" id="PTHR39951:SF2">
    <property type="entry name" value="IP05660P"/>
    <property type="match status" value="1"/>
</dbReference>
<sequence length="107" mass="11927">MKTILAFTITALICRQVWSAPPAAGPIGTFLQTNAVGFPVIHEKQTWIFDPFVAVRRRKQFAELHGTYGEKLIERLGLGIDGFGDERLARQRIRDKGHLGGLNSLQP</sequence>
<dbReference type="AlphaFoldDB" id="A0A5E4Q572"/>